<dbReference type="CDD" id="cd00054">
    <property type="entry name" value="EGF_CA"/>
    <property type="match status" value="1"/>
</dbReference>
<dbReference type="InterPro" id="IPR036445">
    <property type="entry name" value="GPCR_2_extracell_dom_sf"/>
</dbReference>
<feature type="domain" description="G-protein coupled receptors family 2 profile 1" evidence="11">
    <location>
        <begin position="1268"/>
        <end position="1327"/>
    </location>
</feature>
<dbReference type="GO" id="GO:0004930">
    <property type="term" value="F:G protein-coupled receptor activity"/>
    <property type="evidence" value="ECO:0007669"/>
    <property type="project" value="InterPro"/>
</dbReference>
<feature type="compositionally biased region" description="Polar residues" evidence="8">
    <location>
        <begin position="303"/>
        <end position="312"/>
    </location>
</feature>
<evidence type="ECO:0000259" key="11">
    <source>
        <dbReference type="PROSITE" id="PS50227"/>
    </source>
</evidence>
<feature type="region of interest" description="Disordered" evidence="8">
    <location>
        <begin position="520"/>
        <end position="556"/>
    </location>
</feature>
<evidence type="ECO:0000259" key="9">
    <source>
        <dbReference type="PROSITE" id="PS50026"/>
    </source>
</evidence>
<feature type="compositionally biased region" description="Polar residues" evidence="8">
    <location>
        <begin position="248"/>
        <end position="282"/>
    </location>
</feature>
<feature type="compositionally biased region" description="Low complexity" evidence="8">
    <location>
        <begin position="283"/>
        <end position="302"/>
    </location>
</feature>
<feature type="disulfide bond" evidence="7">
    <location>
        <begin position="1024"/>
        <end position="1033"/>
    </location>
</feature>
<accession>A0A3R7MJS8</accession>
<feature type="region of interest" description="Disordered" evidence="8">
    <location>
        <begin position="1185"/>
        <end position="1221"/>
    </location>
</feature>
<feature type="domain" description="GAIN-B" evidence="10">
    <location>
        <begin position="1447"/>
        <end position="1630"/>
    </location>
</feature>
<feature type="region of interest" description="Disordered" evidence="8">
    <location>
        <begin position="24"/>
        <end position="505"/>
    </location>
</feature>
<protein>
    <submittedName>
        <fullName evidence="12">Uncharacterized protein</fullName>
    </submittedName>
</protein>
<dbReference type="InterPro" id="IPR001879">
    <property type="entry name" value="GPCR_2_extracellular_dom"/>
</dbReference>
<evidence type="ECO:0000256" key="7">
    <source>
        <dbReference type="PROSITE-ProRule" id="PRU00076"/>
    </source>
</evidence>
<feature type="compositionally biased region" description="Low complexity" evidence="8">
    <location>
        <begin position="62"/>
        <end position="88"/>
    </location>
</feature>
<keyword evidence="13" id="KW-1185">Reference proteome</keyword>
<dbReference type="PROSITE" id="PS50026">
    <property type="entry name" value="EGF_3"/>
    <property type="match status" value="1"/>
</dbReference>
<dbReference type="PROSITE" id="PS50221">
    <property type="entry name" value="GAIN_B"/>
    <property type="match status" value="1"/>
</dbReference>
<keyword evidence="7" id="KW-0245">EGF-like domain</keyword>
<dbReference type="InterPro" id="IPR057244">
    <property type="entry name" value="GAIN_B"/>
</dbReference>
<comment type="subcellular location">
    <subcellularLocation>
        <location evidence="1">Cell membrane</location>
    </subcellularLocation>
</comment>
<dbReference type="OrthoDB" id="1100386at2759"/>
<feature type="domain" description="EGF-like" evidence="9">
    <location>
        <begin position="988"/>
        <end position="1034"/>
    </location>
</feature>
<evidence type="ECO:0000256" key="1">
    <source>
        <dbReference type="ARBA" id="ARBA00004236"/>
    </source>
</evidence>
<evidence type="ECO:0000256" key="3">
    <source>
        <dbReference type="ARBA" id="ARBA00022692"/>
    </source>
</evidence>
<keyword evidence="5" id="KW-0472">Membrane</keyword>
<sequence>MLHQTGFFFKSVLSFQLHRSVQRSRGQREAAPRHLAAPATPGSGAAVTPAAREMPPPALFRAGSASSASGGKSAGTTPGSTTSETNGGLALSPASTPETTPRDSTTSTSTSTSTPETPPGTSIDSTSAYTSTPKITPGLSTPSTRTPEITPGTSIDNTSGYTSTPEVGTLNTSTSTSTSEKNPGDSTPITSTFIITPGVSTPSTNTPEITPGTSIESTSAYTSTPGINTPSTSTSTGTPVVTPRVSTASTSTPGISIESTSAYTNTLGVRTTSTPETTAGVNTSPETSTPEPASPASGSTASITKTTTGVDKSTSTDASTDTSPETSTPEPISTASGSTTSTTKTTTGVDWSTSTDTSTNTSTDTSTETSTDTSTATSTPKPTSTASVSTAPWSTSTDTSTETSTDTSTATSTPKPTSNRLSKHRTVEHQHRHKHRNQHRHKHSNQHTETDFNRLSTSTEHSSTDTSTETSTDTSTVTSTPKPTSTASYKHRPAQTQAQQHTETAVLHTETDFNRLSKHRTVEHQHTAHTSTPEPSPSYPGSSPTPPVPDSLTTTRTPAKCYVDPYYTSIEAEIIIPRTLALAWSNAAPSPVEVCVQDDCQTSHDSSVQFGRVMPGEGLLVTVTGVDFYDCVELFVPWQFRIGAAAENLTLDWINVTPLDLSVCVARDSGDFPTNSSYSTCIVATGSGAYISGLEPDTPYWVKLGEATVFHTATHPIAKYRSLAFRCHEAGACSIGECRPATDGLLLDINYDSAVPESYPFVCVDKGNAQFEPVTIKATSGVLAVTSVVFESGGLEEDIEECIHTTAMAVVKYWCDGMAECIVDHSLLHSYLARAEGCVDTRLSEYSLHVEYEEDPSSNLTCREGASLFAPHRTCYDMETSSDFLARRKSCMEAGGEIAFHESDPKFLEFLNETFSLSEEGFLVQGLIGSDARPRQPQLHAEEIDILHIIFDTHYVLSDHSSASELAILCAYPPLVGVPDRLETATIVNNPCLSDPCLNGGTCLNTTQDLNAESTTDDDFMCNCREGYSGDLCEYTCGCNGQNQCKVSYKDLHHHLHSSCHPAVPPTLITRLATYEYSDGWGCAGEGDKARGCLGTSPDLFNDAQEAKLYCNGMGGDLASVENPTPSLCLNNASSLWVDNATDFRSHAHYSLTPSNPTSISCDGHTRKSSSALCVFPFVFSNETSTTTEETTTDISTTTSTMDTTTENTTTEITTTSTTDTTTANTTTDITTTSTTDTTTANTTTQVSTTVSTTSTTTTTTPKPPGPCPRTRPFPLAYPDYIWKEEQPGTLASKNCPKTQNVTVYWQCKMNGKWDGLPDLSACSTIDTAHWENEIANGNETAGDSLNNFVNMTESQELEPGDVTSTMDILESARERHIKDIQNMTETEALNATEVYTSAVTKATNKVLKQPQVWFGLPEEARANASTALQVGMEEAAVELAYLLVNESKTFETETVTINATRHSKIHYERDENRIFYHKDRAQTMVELPEKFFEAVDDDLVAVSFTSYSTLHCVLGKSIICEPQDLSDDSFEVSDHFPLPEIVNSPVMGLTIGNASWNFSDGQGVKATFLDYFGSEIYNLSTATCVSWDVAKEQWSPEGCEMTLQTGAATECTCSHLTNLAVIVDLAKDGSFCSRGFAGRPPRSIRINNLNRLLLITGRERRD</sequence>
<dbReference type="PROSITE" id="PS00022">
    <property type="entry name" value="EGF_1"/>
    <property type="match status" value="1"/>
</dbReference>
<feature type="region of interest" description="Disordered" evidence="8">
    <location>
        <begin position="1247"/>
        <end position="1272"/>
    </location>
</feature>
<feature type="compositionally biased region" description="Low complexity" evidence="8">
    <location>
        <begin position="1247"/>
        <end position="1261"/>
    </location>
</feature>
<name>A0A3R7MJS8_PENVA</name>
<comment type="caution">
    <text evidence="7">Lacks conserved residue(s) required for the propagation of feature annotation.</text>
</comment>
<comment type="caution">
    <text evidence="12">The sequence shown here is derived from an EMBL/GenBank/DDBJ whole genome shotgun (WGS) entry which is preliminary data.</text>
</comment>
<dbReference type="SUPFAM" id="SSF57196">
    <property type="entry name" value="EGF/Laminin"/>
    <property type="match status" value="1"/>
</dbReference>
<dbReference type="InterPro" id="IPR000203">
    <property type="entry name" value="GPS"/>
</dbReference>
<evidence type="ECO:0000256" key="5">
    <source>
        <dbReference type="ARBA" id="ARBA00023136"/>
    </source>
</evidence>
<feature type="compositionally biased region" description="Low complexity" evidence="8">
    <location>
        <begin position="456"/>
        <end position="505"/>
    </location>
</feature>
<evidence type="ECO:0000313" key="12">
    <source>
        <dbReference type="EMBL" id="ROT84578.1"/>
    </source>
</evidence>
<evidence type="ECO:0000313" key="13">
    <source>
        <dbReference type="Proteomes" id="UP000283509"/>
    </source>
</evidence>
<evidence type="ECO:0000256" key="8">
    <source>
        <dbReference type="SAM" id="MobiDB-lite"/>
    </source>
</evidence>
<reference evidence="12 13" key="1">
    <citation type="submission" date="2018-04" db="EMBL/GenBank/DDBJ databases">
        <authorList>
            <person name="Zhang X."/>
            <person name="Yuan J."/>
            <person name="Li F."/>
            <person name="Xiang J."/>
        </authorList>
    </citation>
    <scope>NUCLEOTIDE SEQUENCE [LARGE SCALE GENOMIC DNA]</scope>
    <source>
        <tissue evidence="12">Muscle</tissue>
    </source>
</reference>
<dbReference type="Pfam" id="PF01825">
    <property type="entry name" value="GPS"/>
    <property type="match status" value="1"/>
</dbReference>
<feature type="compositionally biased region" description="Polar residues" evidence="8">
    <location>
        <begin position="123"/>
        <end position="171"/>
    </location>
</feature>
<gene>
    <name evidence="12" type="ORF">C7M84_022236</name>
</gene>
<dbReference type="Pfam" id="PF00008">
    <property type="entry name" value="EGF"/>
    <property type="match status" value="1"/>
</dbReference>
<dbReference type="PANTHER" id="PTHR45692">
    <property type="entry name" value="G_PROTEIN_RECEP_F2_4 DOMAIN-CONTAINING PROTEIN"/>
    <property type="match status" value="1"/>
</dbReference>
<evidence type="ECO:0000256" key="4">
    <source>
        <dbReference type="ARBA" id="ARBA00022989"/>
    </source>
</evidence>
<dbReference type="GO" id="GO:0005886">
    <property type="term" value="C:plasma membrane"/>
    <property type="evidence" value="ECO:0007669"/>
    <property type="project" value="UniProtKB-SubCell"/>
</dbReference>
<dbReference type="PANTHER" id="PTHR45692:SF1">
    <property type="entry name" value="G-PROTEIN COUPLED RECEPTORS FAMILY 2 PROFILE 2 DOMAIN-CONTAINING PROTEIN"/>
    <property type="match status" value="1"/>
</dbReference>
<feature type="compositionally biased region" description="Low complexity" evidence="8">
    <location>
        <begin position="95"/>
        <end position="122"/>
    </location>
</feature>
<keyword evidence="3" id="KW-0812">Transmembrane</keyword>
<dbReference type="Gene3D" id="2.10.25.10">
    <property type="entry name" value="Laminin"/>
    <property type="match status" value="1"/>
</dbReference>
<keyword evidence="6 7" id="KW-1015">Disulfide bond</keyword>
<dbReference type="Gene3D" id="4.10.1240.10">
    <property type="entry name" value="GPCR, family 2, extracellular hormone receptor domain"/>
    <property type="match status" value="1"/>
</dbReference>
<keyword evidence="2" id="KW-1003">Cell membrane</keyword>
<dbReference type="InterPro" id="IPR000742">
    <property type="entry name" value="EGF"/>
</dbReference>
<dbReference type="InterPro" id="IPR046338">
    <property type="entry name" value="GAIN_dom_sf"/>
</dbReference>
<feature type="compositionally biased region" description="Pro residues" evidence="8">
    <location>
        <begin position="1262"/>
        <end position="1272"/>
    </location>
</feature>
<evidence type="ECO:0000256" key="2">
    <source>
        <dbReference type="ARBA" id="ARBA00022475"/>
    </source>
</evidence>
<dbReference type="SMART" id="SM00303">
    <property type="entry name" value="GPS"/>
    <property type="match status" value="1"/>
</dbReference>
<dbReference type="EMBL" id="QCYY01000525">
    <property type="protein sequence ID" value="ROT84578.1"/>
    <property type="molecule type" value="Genomic_DNA"/>
</dbReference>
<dbReference type="Gene3D" id="2.60.220.50">
    <property type="match status" value="1"/>
</dbReference>
<proteinExistence type="predicted"/>
<reference evidence="12 13" key="2">
    <citation type="submission" date="2019-01" db="EMBL/GenBank/DDBJ databases">
        <title>The decoding of complex shrimp genome reveals the adaptation for benthos swimmer, frequently molting mechanism and breeding impact on genome.</title>
        <authorList>
            <person name="Sun Y."/>
            <person name="Gao Y."/>
            <person name="Yu Y."/>
        </authorList>
    </citation>
    <scope>NUCLEOTIDE SEQUENCE [LARGE SCALE GENOMIC DNA]</scope>
    <source>
        <tissue evidence="12">Muscle</tissue>
    </source>
</reference>
<feature type="compositionally biased region" description="Polar residues" evidence="8">
    <location>
        <begin position="198"/>
        <end position="221"/>
    </location>
</feature>
<organism evidence="12 13">
    <name type="scientific">Penaeus vannamei</name>
    <name type="common">Whiteleg shrimp</name>
    <name type="synonym">Litopenaeus vannamei</name>
    <dbReference type="NCBI Taxonomy" id="6689"/>
    <lineage>
        <taxon>Eukaryota</taxon>
        <taxon>Metazoa</taxon>
        <taxon>Ecdysozoa</taxon>
        <taxon>Arthropoda</taxon>
        <taxon>Crustacea</taxon>
        <taxon>Multicrustacea</taxon>
        <taxon>Malacostraca</taxon>
        <taxon>Eumalacostraca</taxon>
        <taxon>Eucarida</taxon>
        <taxon>Decapoda</taxon>
        <taxon>Dendrobranchiata</taxon>
        <taxon>Penaeoidea</taxon>
        <taxon>Penaeidae</taxon>
        <taxon>Penaeus</taxon>
    </lineage>
</organism>
<keyword evidence="4" id="KW-1133">Transmembrane helix</keyword>
<feature type="compositionally biased region" description="Low complexity" evidence="8">
    <location>
        <begin position="222"/>
        <end position="247"/>
    </location>
</feature>
<feature type="compositionally biased region" description="Pro residues" evidence="8">
    <location>
        <begin position="534"/>
        <end position="549"/>
    </location>
</feature>
<feature type="compositionally biased region" description="Low complexity" evidence="8">
    <location>
        <begin position="313"/>
        <end position="418"/>
    </location>
</feature>
<dbReference type="PROSITE" id="PS50227">
    <property type="entry name" value="G_PROTEIN_RECEP_F2_3"/>
    <property type="match status" value="1"/>
</dbReference>
<dbReference type="SMART" id="SM00181">
    <property type="entry name" value="EGF"/>
    <property type="match status" value="1"/>
</dbReference>
<feature type="compositionally biased region" description="Basic residues" evidence="8">
    <location>
        <begin position="421"/>
        <end position="445"/>
    </location>
</feature>
<evidence type="ECO:0000256" key="6">
    <source>
        <dbReference type="ARBA" id="ARBA00023157"/>
    </source>
</evidence>
<feature type="compositionally biased region" description="Low complexity" evidence="8">
    <location>
        <begin position="186"/>
        <end position="197"/>
    </location>
</feature>
<evidence type="ECO:0000259" key="10">
    <source>
        <dbReference type="PROSITE" id="PS50221"/>
    </source>
</evidence>
<dbReference type="Proteomes" id="UP000283509">
    <property type="component" value="Unassembled WGS sequence"/>
</dbReference>